<reference evidence="2" key="1">
    <citation type="submission" date="2023-05" db="EMBL/GenBank/DDBJ databases">
        <title>Nepenthes gracilis genome sequencing.</title>
        <authorList>
            <person name="Fukushima K."/>
        </authorList>
    </citation>
    <scope>NUCLEOTIDE SEQUENCE</scope>
    <source>
        <strain evidence="2">SING2019-196</strain>
    </source>
</reference>
<dbReference type="Proteomes" id="UP001279734">
    <property type="component" value="Unassembled WGS sequence"/>
</dbReference>
<gene>
    <name evidence="2" type="ORF">Nepgr_008128</name>
</gene>
<evidence type="ECO:0000313" key="2">
    <source>
        <dbReference type="EMBL" id="GMH06288.1"/>
    </source>
</evidence>
<organism evidence="2 3">
    <name type="scientific">Nepenthes gracilis</name>
    <name type="common">Slender pitcher plant</name>
    <dbReference type="NCBI Taxonomy" id="150966"/>
    <lineage>
        <taxon>Eukaryota</taxon>
        <taxon>Viridiplantae</taxon>
        <taxon>Streptophyta</taxon>
        <taxon>Embryophyta</taxon>
        <taxon>Tracheophyta</taxon>
        <taxon>Spermatophyta</taxon>
        <taxon>Magnoliopsida</taxon>
        <taxon>eudicotyledons</taxon>
        <taxon>Gunneridae</taxon>
        <taxon>Pentapetalae</taxon>
        <taxon>Caryophyllales</taxon>
        <taxon>Nepenthaceae</taxon>
        <taxon>Nepenthes</taxon>
    </lineage>
</organism>
<dbReference type="AlphaFoldDB" id="A0AAD3S843"/>
<dbReference type="EMBL" id="BSYO01000006">
    <property type="protein sequence ID" value="GMH06288.1"/>
    <property type="molecule type" value="Genomic_DNA"/>
</dbReference>
<protein>
    <submittedName>
        <fullName evidence="2">Uncharacterized protein</fullName>
    </submittedName>
</protein>
<evidence type="ECO:0000313" key="3">
    <source>
        <dbReference type="Proteomes" id="UP001279734"/>
    </source>
</evidence>
<evidence type="ECO:0000256" key="1">
    <source>
        <dbReference type="SAM" id="MobiDB-lite"/>
    </source>
</evidence>
<accession>A0AAD3S843</accession>
<proteinExistence type="predicted"/>
<feature type="region of interest" description="Disordered" evidence="1">
    <location>
        <begin position="22"/>
        <end position="48"/>
    </location>
</feature>
<sequence>MYGAVAGLQLIGNQSSAVGLAVGRVGPPPGGGDSSLERASPSPDGGRLASAIPGAGSWGALLSSCDGGELYVADVEAHGVEVGGIRARAPMWVEISPEIALEIYWL</sequence>
<comment type="caution">
    <text evidence="2">The sequence shown here is derived from an EMBL/GenBank/DDBJ whole genome shotgun (WGS) entry which is preliminary data.</text>
</comment>
<name>A0AAD3S843_NEPGR</name>
<keyword evidence="3" id="KW-1185">Reference proteome</keyword>